<dbReference type="Pfam" id="PF00078">
    <property type="entry name" value="RVT_1"/>
    <property type="match status" value="1"/>
</dbReference>
<dbReference type="OrthoDB" id="416454at2759"/>
<evidence type="ECO:0000313" key="4">
    <source>
        <dbReference type="Proteomes" id="UP000499080"/>
    </source>
</evidence>
<sequence>MDLESLIAYNSATFIAGDFNAKHRTWNCARANKLGNQLSSFAFHAKMKIIAPDYPTFHTRHSESVIDLAVTRNLNYNVKADSLIELCSDHLPVRFHIDTNTDPSLYEVKKFTPNWKKFQEYLLSADTPYPPPNTKKEIETEVNELTALIIEAHAKTGKWVTEKPDIYSEAIRTQKETRNRLRRVWQRSRHPEDKRNFNRAHNSLKKLYQIRDNRNYTNEITSLSPQDGSVWKHIKRITRVNQKMPPLLTENDIAYTNEDKANEIANSLEKQFKNNDLSHPPTECIVREKVRKFKKSPVTTPIIPCKASEVFENICKLKNNKSPGIDKVSNNMLKRLPLKTILRLTELINAILKRQYFPKAWKTAIIVPIPKPGKKPQKADSYRPISLLSTISKLTEAIILKRLTAITEEKLVPFQFGFRKKLSTTDQLLRMTEIIRDNLENGRDTGAVFIDIAKAFDRVWLEGLIYKMLVMSIPDGLIKLMNSCLHGRGFTVRVGNSFSSGRSIEAGVVQGSKLGPQCFSIFVNDITRNQETLLCMYADDTAIMSTGVSQQAITDNLNSYLAELGRWLINRKIKVNVDKSQAVYFTRKRSTPPPPMLYRRPIPWSNKTVYLGVEIDKTLTYKSHIDKIRNKFKTAKQKLYPLLGKHSTLSLDNKLLTYKSLLRPIITYASPVWGAAAKTHLKKLESLQNAIARQITNSPWYFRNKNILKDLKLQTIAEHTLKIAKTFFRKVDNSDNAAIQSIPDYDPARPRKKRRARSQLLK</sequence>
<reference evidence="3 4" key="1">
    <citation type="journal article" date="2019" name="Sci. Rep.">
        <title>Orb-weaving spider Araneus ventricosus genome elucidates the spidroin gene catalogue.</title>
        <authorList>
            <person name="Kono N."/>
            <person name="Nakamura H."/>
            <person name="Ohtoshi R."/>
            <person name="Moran D.A.P."/>
            <person name="Shinohara A."/>
            <person name="Yoshida Y."/>
            <person name="Fujiwara M."/>
            <person name="Mori M."/>
            <person name="Tomita M."/>
            <person name="Arakawa K."/>
        </authorList>
    </citation>
    <scope>NUCLEOTIDE SEQUENCE [LARGE SCALE GENOMIC DNA]</scope>
</reference>
<proteinExistence type="predicted"/>
<comment type="caution">
    <text evidence="3">The sequence shown here is derived from an EMBL/GenBank/DDBJ whole genome shotgun (WGS) entry which is preliminary data.</text>
</comment>
<dbReference type="InterPro" id="IPR036691">
    <property type="entry name" value="Endo/exonu/phosph_ase_sf"/>
</dbReference>
<keyword evidence="3" id="KW-0695">RNA-directed DNA polymerase</keyword>
<feature type="compositionally biased region" description="Basic residues" evidence="1">
    <location>
        <begin position="750"/>
        <end position="762"/>
    </location>
</feature>
<accession>A0A4Y2X4L1</accession>
<feature type="region of interest" description="Disordered" evidence="1">
    <location>
        <begin position="742"/>
        <end position="762"/>
    </location>
</feature>
<dbReference type="Proteomes" id="UP000499080">
    <property type="component" value="Unassembled WGS sequence"/>
</dbReference>
<dbReference type="AlphaFoldDB" id="A0A4Y2X4L1"/>
<evidence type="ECO:0000313" key="3">
    <source>
        <dbReference type="EMBL" id="GBO44429.1"/>
    </source>
</evidence>
<dbReference type="SUPFAM" id="SSF56672">
    <property type="entry name" value="DNA/RNA polymerases"/>
    <property type="match status" value="1"/>
</dbReference>
<keyword evidence="4" id="KW-1185">Reference proteome</keyword>
<evidence type="ECO:0000259" key="2">
    <source>
        <dbReference type="PROSITE" id="PS50878"/>
    </source>
</evidence>
<dbReference type="EMBL" id="BGPR01071146">
    <property type="protein sequence ID" value="GBO44429.1"/>
    <property type="molecule type" value="Genomic_DNA"/>
</dbReference>
<dbReference type="InterPro" id="IPR005135">
    <property type="entry name" value="Endo/exonuclease/phosphatase"/>
</dbReference>
<gene>
    <name evidence="3" type="primary">X-elementORF2_225</name>
    <name evidence="3" type="ORF">AVEN_30329_1</name>
</gene>
<name>A0A4Y2X4L1_ARAVE</name>
<dbReference type="InterPro" id="IPR000477">
    <property type="entry name" value="RT_dom"/>
</dbReference>
<feature type="domain" description="Reverse transcriptase" evidence="2">
    <location>
        <begin position="350"/>
        <end position="615"/>
    </location>
</feature>
<organism evidence="3 4">
    <name type="scientific">Araneus ventricosus</name>
    <name type="common">Orbweaver spider</name>
    <name type="synonym">Epeira ventricosa</name>
    <dbReference type="NCBI Taxonomy" id="182803"/>
    <lineage>
        <taxon>Eukaryota</taxon>
        <taxon>Metazoa</taxon>
        <taxon>Ecdysozoa</taxon>
        <taxon>Arthropoda</taxon>
        <taxon>Chelicerata</taxon>
        <taxon>Arachnida</taxon>
        <taxon>Araneae</taxon>
        <taxon>Araneomorphae</taxon>
        <taxon>Entelegynae</taxon>
        <taxon>Araneoidea</taxon>
        <taxon>Araneidae</taxon>
        <taxon>Araneus</taxon>
    </lineage>
</organism>
<dbReference type="PANTHER" id="PTHR36688:SF2">
    <property type="entry name" value="ENDONUCLEASE_EXONUCLEASE_PHOSPHATASE DOMAIN-CONTAINING PROTEIN"/>
    <property type="match status" value="1"/>
</dbReference>
<dbReference type="Pfam" id="PF14529">
    <property type="entry name" value="Exo_endo_phos_2"/>
    <property type="match status" value="1"/>
</dbReference>
<dbReference type="InterPro" id="IPR052560">
    <property type="entry name" value="RdDP_mobile_element"/>
</dbReference>
<dbReference type="PROSITE" id="PS50878">
    <property type="entry name" value="RT_POL"/>
    <property type="match status" value="1"/>
</dbReference>
<keyword evidence="3" id="KW-0548">Nucleotidyltransferase</keyword>
<dbReference type="InterPro" id="IPR043502">
    <property type="entry name" value="DNA/RNA_pol_sf"/>
</dbReference>
<dbReference type="Gene3D" id="3.60.10.10">
    <property type="entry name" value="Endonuclease/exonuclease/phosphatase"/>
    <property type="match status" value="1"/>
</dbReference>
<dbReference type="GO" id="GO:0003964">
    <property type="term" value="F:RNA-directed DNA polymerase activity"/>
    <property type="evidence" value="ECO:0007669"/>
    <property type="project" value="UniProtKB-KW"/>
</dbReference>
<keyword evidence="3" id="KW-0808">Transferase</keyword>
<protein>
    <submittedName>
        <fullName evidence="3">Putative RNA-directed DNA polymerase from transposon X-element</fullName>
    </submittedName>
</protein>
<evidence type="ECO:0000256" key="1">
    <source>
        <dbReference type="SAM" id="MobiDB-lite"/>
    </source>
</evidence>
<dbReference type="SUPFAM" id="SSF56219">
    <property type="entry name" value="DNase I-like"/>
    <property type="match status" value="1"/>
</dbReference>
<dbReference type="PANTHER" id="PTHR36688">
    <property type="entry name" value="ENDO/EXONUCLEASE/PHOSPHATASE DOMAIN-CONTAINING PROTEIN"/>
    <property type="match status" value="1"/>
</dbReference>
<dbReference type="CDD" id="cd01650">
    <property type="entry name" value="RT_nLTR_like"/>
    <property type="match status" value="1"/>
</dbReference>